<evidence type="ECO:0000313" key="2">
    <source>
        <dbReference type="EMBL" id="MST69629.1"/>
    </source>
</evidence>
<evidence type="ECO:0000259" key="1">
    <source>
        <dbReference type="SMART" id="SM00974"/>
    </source>
</evidence>
<sequence length="223" mass="25966">MSTKGCIYILTNPSFPDYVKIGYASNIERRLGELNRSECIPYAFRVYATYDVEEKLSDKKVHNLIDQLNPNLRAVEEFDGKPRIREFYEMSAEEAYALLENIAAISGTSSKLHKCDPTGHEITDEELAEEIRTERKERKSPFSFEKCHLKPGTQLDYYHRDDIKAEVYDDRFIKFNGTVTSLSASAQMIENVEHPVQGTIYWYYQGKSLKDYREELEKLGEYK</sequence>
<feature type="domain" description="Bacteriophage T5 Orf172 DNA-binding" evidence="1">
    <location>
        <begin position="13"/>
        <end position="102"/>
    </location>
</feature>
<name>A0A6A8MBM1_9FIRM</name>
<organism evidence="2">
    <name type="scientific">Baileyella intestinalis</name>
    <dbReference type="NCBI Taxonomy" id="2606709"/>
    <lineage>
        <taxon>Bacteria</taxon>
        <taxon>Bacillati</taxon>
        <taxon>Bacillota</taxon>
        <taxon>Clostridia</taxon>
        <taxon>Peptostreptococcales</taxon>
        <taxon>Anaerovoracaceae</taxon>
        <taxon>Baileyella</taxon>
    </lineage>
</organism>
<reference evidence="2" key="1">
    <citation type="submission" date="2019-09" db="EMBL/GenBank/DDBJ databases">
        <title>In-depth cultivation of the pig gut microbiome towards novel bacterial diversity and tailored functional studies.</title>
        <authorList>
            <person name="Wylensek D."/>
            <person name="Hitch T.C.A."/>
            <person name="Clavel T."/>
        </authorList>
    </citation>
    <scope>NUCLEOTIDE SEQUENCE</scope>
    <source>
        <strain evidence="2">RF-744-FAT-WT-3</strain>
    </source>
</reference>
<dbReference type="InterPro" id="IPR018306">
    <property type="entry name" value="Phage_T5_Orf172_DNA-bd"/>
</dbReference>
<dbReference type="EMBL" id="VUNB01000007">
    <property type="protein sequence ID" value="MST69629.1"/>
    <property type="molecule type" value="Genomic_DNA"/>
</dbReference>
<gene>
    <name evidence="2" type="ORF">FYJ66_08550</name>
</gene>
<comment type="caution">
    <text evidence="2">The sequence shown here is derived from an EMBL/GenBank/DDBJ whole genome shotgun (WGS) entry which is preliminary data.</text>
</comment>
<dbReference type="RefSeq" id="WP_154573093.1">
    <property type="nucleotide sequence ID" value="NZ_VUNB01000007.1"/>
</dbReference>
<protein>
    <submittedName>
        <fullName evidence="2">GIY-YIG nuclease family protein</fullName>
    </submittedName>
</protein>
<dbReference type="Pfam" id="PF10544">
    <property type="entry name" value="T5orf172"/>
    <property type="match status" value="1"/>
</dbReference>
<accession>A0A6A8MBM1</accession>
<proteinExistence type="predicted"/>
<dbReference type="SMART" id="SM00974">
    <property type="entry name" value="T5orf172"/>
    <property type="match status" value="1"/>
</dbReference>
<dbReference type="AlphaFoldDB" id="A0A6A8MBM1"/>